<feature type="transmembrane region" description="Helical" evidence="1">
    <location>
        <begin position="57"/>
        <end position="78"/>
    </location>
</feature>
<dbReference type="EMBL" id="BPRA01000030">
    <property type="protein sequence ID" value="GJE57818.1"/>
    <property type="molecule type" value="Genomic_DNA"/>
</dbReference>
<organism evidence="2 3">
    <name type="scientific">Methylobacterium thuringiense</name>
    <dbReference type="NCBI Taxonomy" id="1003091"/>
    <lineage>
        <taxon>Bacteria</taxon>
        <taxon>Pseudomonadati</taxon>
        <taxon>Pseudomonadota</taxon>
        <taxon>Alphaproteobacteria</taxon>
        <taxon>Hyphomicrobiales</taxon>
        <taxon>Methylobacteriaceae</taxon>
        <taxon>Methylobacterium</taxon>
    </lineage>
</organism>
<dbReference type="RefSeq" id="WP_147814027.1">
    <property type="nucleotide sequence ID" value="NZ_BPRA01000030.1"/>
</dbReference>
<evidence type="ECO:0000313" key="3">
    <source>
        <dbReference type="Proteomes" id="UP001055101"/>
    </source>
</evidence>
<keyword evidence="1" id="KW-0472">Membrane</keyword>
<protein>
    <submittedName>
        <fullName evidence="2">Uncharacterized protein</fullName>
    </submittedName>
</protein>
<evidence type="ECO:0000256" key="1">
    <source>
        <dbReference type="SAM" id="Phobius"/>
    </source>
</evidence>
<reference evidence="2" key="2">
    <citation type="submission" date="2021-08" db="EMBL/GenBank/DDBJ databases">
        <authorList>
            <person name="Tani A."/>
            <person name="Ola A."/>
            <person name="Ogura Y."/>
            <person name="Katsura K."/>
            <person name="Hayashi T."/>
        </authorList>
    </citation>
    <scope>NUCLEOTIDE SEQUENCE</scope>
    <source>
        <strain evidence="2">DSM 23674</strain>
    </source>
</reference>
<keyword evidence="1" id="KW-0812">Transmembrane</keyword>
<dbReference type="Proteomes" id="UP001055101">
    <property type="component" value="Unassembled WGS sequence"/>
</dbReference>
<proteinExistence type="predicted"/>
<gene>
    <name evidence="2" type="ORF">EKPJFOCH_4338</name>
</gene>
<name>A0ABQ4TV20_9HYPH</name>
<sequence length="145" mass="14973">MASTVSIARADAIAAGKRGRIGPRGLLLVVTASALALAVVLGPGTASSTVEPDLARLLRYMALLKGLFAGIAFSFGYWRLARPAALWREVVYVVGPGVMAGAALCLWQLQSAGLAAAGLHIGLFALVAAALTDRDFIAGLRRRSA</sequence>
<feature type="transmembrane region" description="Helical" evidence="1">
    <location>
        <begin position="26"/>
        <end position="45"/>
    </location>
</feature>
<reference evidence="2" key="1">
    <citation type="journal article" date="2021" name="Front. Microbiol.">
        <title>Comprehensive Comparative Genomics and Phenotyping of Methylobacterium Species.</title>
        <authorList>
            <person name="Alessa O."/>
            <person name="Ogura Y."/>
            <person name="Fujitani Y."/>
            <person name="Takami H."/>
            <person name="Hayashi T."/>
            <person name="Sahin N."/>
            <person name="Tani A."/>
        </authorList>
    </citation>
    <scope>NUCLEOTIDE SEQUENCE</scope>
    <source>
        <strain evidence="2">DSM 23674</strain>
    </source>
</reference>
<comment type="caution">
    <text evidence="2">The sequence shown here is derived from an EMBL/GenBank/DDBJ whole genome shotgun (WGS) entry which is preliminary data.</text>
</comment>
<feature type="transmembrane region" description="Helical" evidence="1">
    <location>
        <begin position="115"/>
        <end position="132"/>
    </location>
</feature>
<evidence type="ECO:0000313" key="2">
    <source>
        <dbReference type="EMBL" id="GJE57818.1"/>
    </source>
</evidence>
<keyword evidence="3" id="KW-1185">Reference proteome</keyword>
<feature type="transmembrane region" description="Helical" evidence="1">
    <location>
        <begin position="90"/>
        <end position="109"/>
    </location>
</feature>
<keyword evidence="1" id="KW-1133">Transmembrane helix</keyword>
<accession>A0ABQ4TV20</accession>